<dbReference type="SUPFAM" id="SSF55729">
    <property type="entry name" value="Acyl-CoA N-acyltransferases (Nat)"/>
    <property type="match status" value="1"/>
</dbReference>
<dbReference type="Gene3D" id="3.40.630.30">
    <property type="match status" value="1"/>
</dbReference>
<organism evidence="2 3">
    <name type="scientific">Inhella crocodyli</name>
    <dbReference type="NCBI Taxonomy" id="2499851"/>
    <lineage>
        <taxon>Bacteria</taxon>
        <taxon>Pseudomonadati</taxon>
        <taxon>Pseudomonadota</taxon>
        <taxon>Betaproteobacteria</taxon>
        <taxon>Burkholderiales</taxon>
        <taxon>Sphaerotilaceae</taxon>
        <taxon>Inhella</taxon>
    </lineage>
</organism>
<dbReference type="PANTHER" id="PTHR43792">
    <property type="entry name" value="GNAT FAMILY, PUTATIVE (AFU_ORTHOLOGUE AFUA_3G00765)-RELATED-RELATED"/>
    <property type="match status" value="1"/>
</dbReference>
<dbReference type="EMBL" id="SACM01000001">
    <property type="protein sequence ID" value="RVT87868.1"/>
    <property type="molecule type" value="Genomic_DNA"/>
</dbReference>
<dbReference type="GO" id="GO:0016747">
    <property type="term" value="F:acyltransferase activity, transferring groups other than amino-acyl groups"/>
    <property type="evidence" value="ECO:0007669"/>
    <property type="project" value="InterPro"/>
</dbReference>
<protein>
    <submittedName>
        <fullName evidence="2">N-acetyltransferase</fullName>
    </submittedName>
</protein>
<dbReference type="Proteomes" id="UP000288587">
    <property type="component" value="Unassembled WGS sequence"/>
</dbReference>
<gene>
    <name evidence="2" type="ORF">EOD73_02285</name>
</gene>
<dbReference type="AlphaFoldDB" id="A0A3S2WU13"/>
<keyword evidence="3" id="KW-1185">Reference proteome</keyword>
<dbReference type="PANTHER" id="PTHR43792:SF1">
    <property type="entry name" value="N-ACETYLTRANSFERASE DOMAIN-CONTAINING PROTEIN"/>
    <property type="match status" value="1"/>
</dbReference>
<dbReference type="PROSITE" id="PS51186">
    <property type="entry name" value="GNAT"/>
    <property type="match status" value="1"/>
</dbReference>
<dbReference type="InterPro" id="IPR051531">
    <property type="entry name" value="N-acetyltransferase"/>
</dbReference>
<dbReference type="InterPro" id="IPR000182">
    <property type="entry name" value="GNAT_dom"/>
</dbReference>
<comment type="caution">
    <text evidence="2">The sequence shown here is derived from an EMBL/GenBank/DDBJ whole genome shotgun (WGS) entry which is preliminary data.</text>
</comment>
<name>A0A3S2WU13_9BURK</name>
<evidence type="ECO:0000313" key="3">
    <source>
        <dbReference type="Proteomes" id="UP000288587"/>
    </source>
</evidence>
<sequence length="171" mass="18927">MQAPVLETPRLRLRPLGPDCEAMYLAFFTDADASHFYGGPLPPKGAWSRLAADIGTWSLRGFGVWAIERREDGQLLGTCGFWQAADWPRELTWWLLPAARGAGVAQEASEAVLRQAYGPWGWTEVETYMPDDNLAARRLALRLGGAVVRRQHFPDGVARDVLKLPCPPTPA</sequence>
<evidence type="ECO:0000313" key="2">
    <source>
        <dbReference type="EMBL" id="RVT87868.1"/>
    </source>
</evidence>
<proteinExistence type="predicted"/>
<dbReference type="Pfam" id="PF13302">
    <property type="entry name" value="Acetyltransf_3"/>
    <property type="match status" value="1"/>
</dbReference>
<evidence type="ECO:0000259" key="1">
    <source>
        <dbReference type="PROSITE" id="PS51186"/>
    </source>
</evidence>
<dbReference type="InterPro" id="IPR016181">
    <property type="entry name" value="Acyl_CoA_acyltransferase"/>
</dbReference>
<accession>A0A3S2WU13</accession>
<dbReference type="OrthoDB" id="9801656at2"/>
<feature type="domain" description="N-acetyltransferase" evidence="1">
    <location>
        <begin position="11"/>
        <end position="167"/>
    </location>
</feature>
<reference evidence="2 3" key="1">
    <citation type="submission" date="2019-01" db="EMBL/GenBank/DDBJ databases">
        <authorList>
            <person name="Chen W.-M."/>
        </authorList>
    </citation>
    <scope>NUCLEOTIDE SEQUENCE [LARGE SCALE GENOMIC DNA]</scope>
    <source>
        <strain evidence="2 3">CCP-18</strain>
    </source>
</reference>
<dbReference type="RefSeq" id="WP_127680474.1">
    <property type="nucleotide sequence ID" value="NZ_SACM01000001.1"/>
</dbReference>
<keyword evidence="2" id="KW-0808">Transferase</keyword>